<dbReference type="InterPro" id="IPR019734">
    <property type="entry name" value="TPR_rpt"/>
</dbReference>
<dbReference type="Pfam" id="PF13424">
    <property type="entry name" value="TPR_12"/>
    <property type="match status" value="1"/>
</dbReference>
<dbReference type="InterPro" id="IPR011990">
    <property type="entry name" value="TPR-like_helical_dom_sf"/>
</dbReference>
<organism evidence="3 4">
    <name type="scientific">Lasallia pustulata</name>
    <dbReference type="NCBI Taxonomy" id="136370"/>
    <lineage>
        <taxon>Eukaryota</taxon>
        <taxon>Fungi</taxon>
        <taxon>Dikarya</taxon>
        <taxon>Ascomycota</taxon>
        <taxon>Pezizomycotina</taxon>
        <taxon>Lecanoromycetes</taxon>
        <taxon>OSLEUM clade</taxon>
        <taxon>Umbilicariomycetidae</taxon>
        <taxon>Umbilicariales</taxon>
        <taxon>Umbilicariaceae</taxon>
        <taxon>Lasallia</taxon>
    </lineage>
</organism>
<dbReference type="Proteomes" id="UP000192927">
    <property type="component" value="Unassembled WGS sequence"/>
</dbReference>
<dbReference type="Gene3D" id="1.25.40.10">
    <property type="entry name" value="Tetratricopeptide repeat domain"/>
    <property type="match status" value="2"/>
</dbReference>
<evidence type="ECO:0000313" key="3">
    <source>
        <dbReference type="EMBL" id="SLM35411.1"/>
    </source>
</evidence>
<dbReference type="PANTHER" id="PTHR38788">
    <property type="entry name" value="CLR5 DOMAIN-CONTAINING PROTEIN"/>
    <property type="match status" value="1"/>
</dbReference>
<evidence type="ECO:0000259" key="2">
    <source>
        <dbReference type="Pfam" id="PF14420"/>
    </source>
</evidence>
<dbReference type="SUPFAM" id="SSF48452">
    <property type="entry name" value="TPR-like"/>
    <property type="match status" value="1"/>
</dbReference>
<dbReference type="Pfam" id="PF13176">
    <property type="entry name" value="TPR_7"/>
    <property type="match status" value="1"/>
</dbReference>
<accession>A0A1W5CX67</accession>
<feature type="compositionally biased region" description="Low complexity" evidence="1">
    <location>
        <begin position="125"/>
        <end position="135"/>
    </location>
</feature>
<dbReference type="AlphaFoldDB" id="A0A1W5CX67"/>
<feature type="domain" description="Clr5" evidence="2">
    <location>
        <begin position="1"/>
        <end position="28"/>
    </location>
</feature>
<evidence type="ECO:0000256" key="1">
    <source>
        <dbReference type="SAM" id="MobiDB-lite"/>
    </source>
</evidence>
<sequence length="634" mass="71810">MRAMENDYNFYASEKQYKTKIKQWKMTKNANEDKMKNMLQKAKRRRTEEGKDTMFTLNGREVGHERLDRFQKRRKLQDNDIGSSTVSTASRVQYTTPAGQTTYATPAGNSPERTGSETGSSLAPSTITSGSRSTSRSGSVLLRLSWNGLDMRALRDMCRRATLLCKDKNPTEALEIYRQVLTGYEYLLGPNQDDVIEVVVLMADACLELANNNEAEALYIRAVSGYESLHGPDDKRSLFAVARLAYFYRIEGRFEDSEVLHLRAINGLDTTLPLSDVILRVHGGLAEVYIDQGFFEKASFWFKRIIAGYLGLGAGHEDALLDAEIRLSQITYYNRDPTTESFLTDVLAKCEVRYGENHENVFDMLRLMCSRYGYFQDSEKLETYYQRLCHFKSRLFAKDETIGNKLFGIGTQLARWCSQMGRYEEAESLFTRLEAEIDEATSLQYTSLVDQFRVSKMFELVKFHAEHHMRQSKWEDAEPLLLKAKSLERPLCRPFVRRRLVEAFKEFRIRSGREAGGALPLAQRTSVTETQGALEMPGQTVEDANTVLSVGSADILQPLGDIDFSDFPVPSLPWSPIQPAAPPGVNRPGFAIDPENDDTIGMHDVVDWESSDVMGVQDVVDWENSDAMGTHDVV</sequence>
<keyword evidence="4" id="KW-1185">Reference proteome</keyword>
<protein>
    <submittedName>
        <fullName evidence="3">Tetratricopeptide-like helical domain</fullName>
    </submittedName>
</protein>
<dbReference type="Pfam" id="PF14420">
    <property type="entry name" value="Clr5"/>
    <property type="match status" value="1"/>
</dbReference>
<reference evidence="4" key="1">
    <citation type="submission" date="2017-03" db="EMBL/GenBank/DDBJ databases">
        <authorList>
            <person name="Sharma R."/>
            <person name="Thines M."/>
        </authorList>
    </citation>
    <scope>NUCLEOTIDE SEQUENCE [LARGE SCALE GENOMIC DNA]</scope>
</reference>
<feature type="compositionally biased region" description="Polar residues" evidence="1">
    <location>
        <begin position="80"/>
        <end position="124"/>
    </location>
</feature>
<dbReference type="EMBL" id="FWEW01000697">
    <property type="protein sequence ID" value="SLM35411.1"/>
    <property type="molecule type" value="Genomic_DNA"/>
</dbReference>
<proteinExistence type="predicted"/>
<dbReference type="PANTHER" id="PTHR38788:SF3">
    <property type="entry name" value="CLR5 DOMAIN-CONTAINING PROTEIN"/>
    <property type="match status" value="1"/>
</dbReference>
<evidence type="ECO:0000313" key="4">
    <source>
        <dbReference type="Proteomes" id="UP000192927"/>
    </source>
</evidence>
<dbReference type="InterPro" id="IPR025676">
    <property type="entry name" value="Clr5_dom"/>
</dbReference>
<name>A0A1W5CX67_9LECA</name>
<feature type="region of interest" description="Disordered" evidence="1">
    <location>
        <begin position="75"/>
        <end position="135"/>
    </location>
</feature>